<evidence type="ECO:0000313" key="1">
    <source>
        <dbReference type="EMBL" id="GLH68718.1"/>
    </source>
</evidence>
<gene>
    <name evidence="1" type="ORF">GETHPA_02510</name>
</gene>
<dbReference type="Proteomes" id="UP001165089">
    <property type="component" value="Unassembled WGS sequence"/>
</dbReference>
<dbReference type="EMBL" id="BSDD01000001">
    <property type="protein sequence ID" value="GLH68718.1"/>
    <property type="molecule type" value="Genomic_DNA"/>
</dbReference>
<sequence length="34" mass="3448">MAITGLDRASTPDPFGTRIELIQAANGSPEASGC</sequence>
<proteinExistence type="predicted"/>
<keyword evidence="2" id="KW-1185">Reference proteome</keyword>
<organism evidence="1 2">
    <name type="scientific">Geothrix rubra</name>
    <dbReference type="NCBI Taxonomy" id="2927977"/>
    <lineage>
        <taxon>Bacteria</taxon>
        <taxon>Pseudomonadati</taxon>
        <taxon>Acidobacteriota</taxon>
        <taxon>Holophagae</taxon>
        <taxon>Holophagales</taxon>
        <taxon>Holophagaceae</taxon>
        <taxon>Geothrix</taxon>
    </lineage>
</organism>
<comment type="caution">
    <text evidence="1">The sequence shown here is derived from an EMBL/GenBank/DDBJ whole genome shotgun (WGS) entry which is preliminary data.</text>
</comment>
<name>A0ABQ5Q296_9BACT</name>
<evidence type="ECO:0000313" key="2">
    <source>
        <dbReference type="Proteomes" id="UP001165089"/>
    </source>
</evidence>
<accession>A0ABQ5Q296</accession>
<protein>
    <submittedName>
        <fullName evidence="1">Uncharacterized protein</fullName>
    </submittedName>
</protein>
<reference evidence="1 2" key="1">
    <citation type="journal article" date="2023" name="Antonie Van Leeuwenhoek">
        <title>Mesoterricola silvestris gen. nov., sp. nov., Mesoterricola sediminis sp. nov., Geothrix oryzae sp. nov., Geothrix edaphica sp. nov., Geothrix rubra sp. nov., and Geothrix limicola sp. nov., six novel members of Acidobacteriota isolated from soils.</title>
        <authorList>
            <person name="Itoh H."/>
            <person name="Sugisawa Y."/>
            <person name="Mise K."/>
            <person name="Xu Z."/>
            <person name="Kuniyasu M."/>
            <person name="Ushijima N."/>
            <person name="Kawano K."/>
            <person name="Kobayashi E."/>
            <person name="Shiratori Y."/>
            <person name="Masuda Y."/>
            <person name="Senoo K."/>
        </authorList>
    </citation>
    <scope>NUCLEOTIDE SEQUENCE [LARGE SCALE GENOMIC DNA]</scope>
    <source>
        <strain evidence="1 2">Red803</strain>
    </source>
</reference>